<organism evidence="2 3">
    <name type="scientific">Mucilaginibacter jinjuensis</name>
    <dbReference type="NCBI Taxonomy" id="1176721"/>
    <lineage>
        <taxon>Bacteria</taxon>
        <taxon>Pseudomonadati</taxon>
        <taxon>Bacteroidota</taxon>
        <taxon>Sphingobacteriia</taxon>
        <taxon>Sphingobacteriales</taxon>
        <taxon>Sphingobacteriaceae</taxon>
        <taxon>Mucilaginibacter</taxon>
    </lineage>
</organism>
<feature type="transmembrane region" description="Helical" evidence="1">
    <location>
        <begin position="30"/>
        <end position="48"/>
    </location>
</feature>
<feature type="transmembrane region" description="Helical" evidence="1">
    <location>
        <begin position="118"/>
        <end position="137"/>
    </location>
</feature>
<keyword evidence="3" id="KW-1185">Reference proteome</keyword>
<name>A0ABY7TDG9_9SPHI</name>
<dbReference type="EMBL" id="CP117167">
    <property type="protein sequence ID" value="WCT14417.1"/>
    <property type="molecule type" value="Genomic_DNA"/>
</dbReference>
<keyword evidence="1" id="KW-0812">Transmembrane</keyword>
<feature type="transmembrane region" description="Helical" evidence="1">
    <location>
        <begin position="60"/>
        <end position="78"/>
    </location>
</feature>
<feature type="transmembrane region" description="Helical" evidence="1">
    <location>
        <begin position="149"/>
        <end position="167"/>
    </location>
</feature>
<feature type="transmembrane region" description="Helical" evidence="1">
    <location>
        <begin position="90"/>
        <end position="112"/>
    </location>
</feature>
<evidence type="ECO:0000313" key="2">
    <source>
        <dbReference type="EMBL" id="WCT14417.1"/>
    </source>
</evidence>
<dbReference type="Proteomes" id="UP001216139">
    <property type="component" value="Chromosome"/>
</dbReference>
<evidence type="ECO:0000313" key="3">
    <source>
        <dbReference type="Proteomes" id="UP001216139"/>
    </source>
</evidence>
<feature type="transmembrane region" description="Helical" evidence="1">
    <location>
        <begin position="187"/>
        <end position="206"/>
    </location>
</feature>
<dbReference type="RefSeq" id="WP_273632916.1">
    <property type="nucleotide sequence ID" value="NZ_CP117167.1"/>
</dbReference>
<keyword evidence="1" id="KW-1133">Transmembrane helix</keyword>
<sequence>MKHIYAGLIVPVSAIIPIGIGFFKRLYLNAGFNIILIYLVFAMVIDIAERLIGQRHINNLPLLHFYTLVEGLLIFCYFRKVFNNPKFQLAINWFIPIFIVITFVDFTFLHSIYQFNSYARSISAVFIVICSVIAFYSNAVSENPRIMSFDWITAGILLYFSSSLVYFELLNVLAANSPRDIWNLIQNIHATFVLAMYALVATGFLYEPS</sequence>
<protein>
    <recommendedName>
        <fullName evidence="4">YhhN-like protein</fullName>
    </recommendedName>
</protein>
<accession>A0ABY7TDG9</accession>
<keyword evidence="1" id="KW-0472">Membrane</keyword>
<gene>
    <name evidence="2" type="ORF">PQO05_10785</name>
</gene>
<reference evidence="2 3" key="1">
    <citation type="submission" date="2023-02" db="EMBL/GenBank/DDBJ databases">
        <title>Genome sequence of Mucilaginibacter jinjuensis strain KACC 16571.</title>
        <authorList>
            <person name="Kim S."/>
            <person name="Heo J."/>
            <person name="Kwon S.-W."/>
        </authorList>
    </citation>
    <scope>NUCLEOTIDE SEQUENCE [LARGE SCALE GENOMIC DNA]</scope>
    <source>
        <strain evidence="2 3">KACC 16571</strain>
    </source>
</reference>
<feature type="transmembrane region" description="Helical" evidence="1">
    <location>
        <begin position="6"/>
        <end position="23"/>
    </location>
</feature>
<proteinExistence type="predicted"/>
<evidence type="ECO:0008006" key="4">
    <source>
        <dbReference type="Google" id="ProtNLM"/>
    </source>
</evidence>
<evidence type="ECO:0000256" key="1">
    <source>
        <dbReference type="SAM" id="Phobius"/>
    </source>
</evidence>